<gene>
    <name evidence="13" type="ORF">F1003_13920</name>
</gene>
<evidence type="ECO:0000256" key="6">
    <source>
        <dbReference type="ARBA" id="ARBA00023136"/>
    </source>
</evidence>
<evidence type="ECO:0000256" key="7">
    <source>
        <dbReference type="ARBA" id="ARBA00023237"/>
    </source>
</evidence>
<dbReference type="GO" id="GO:0009279">
    <property type="term" value="C:cell outer membrane"/>
    <property type="evidence" value="ECO:0007669"/>
    <property type="project" value="UniProtKB-SubCell"/>
</dbReference>
<evidence type="ECO:0000256" key="4">
    <source>
        <dbReference type="ARBA" id="ARBA00022692"/>
    </source>
</evidence>
<dbReference type="Proteomes" id="UP000447545">
    <property type="component" value="Unassembled WGS sequence"/>
</dbReference>
<comment type="caution">
    <text evidence="13">The sequence shown here is derived from an EMBL/GenBank/DDBJ whole genome shotgun (WGS) entry which is preliminary data.</text>
</comment>
<evidence type="ECO:0000256" key="8">
    <source>
        <dbReference type="PROSITE-ProRule" id="PRU01360"/>
    </source>
</evidence>
<proteinExistence type="inferred from homology"/>
<feature type="signal peptide" evidence="10">
    <location>
        <begin position="1"/>
        <end position="22"/>
    </location>
</feature>
<dbReference type="AlphaFoldDB" id="A0A7K1GHI0"/>
<keyword evidence="2 8" id="KW-0813">Transport</keyword>
<keyword evidence="5 9" id="KW-0798">TonB box</keyword>
<evidence type="ECO:0000256" key="2">
    <source>
        <dbReference type="ARBA" id="ARBA00022448"/>
    </source>
</evidence>
<dbReference type="Gene3D" id="2.40.170.20">
    <property type="entry name" value="TonB-dependent receptor, beta-barrel domain"/>
    <property type="match status" value="1"/>
</dbReference>
<protein>
    <submittedName>
        <fullName evidence="13">SusC/RagA family TonB-linked outer membrane protein</fullName>
    </submittedName>
</protein>
<evidence type="ECO:0000256" key="5">
    <source>
        <dbReference type="ARBA" id="ARBA00023077"/>
    </source>
</evidence>
<evidence type="ECO:0000256" key="3">
    <source>
        <dbReference type="ARBA" id="ARBA00022452"/>
    </source>
</evidence>
<dbReference type="InterPro" id="IPR037066">
    <property type="entry name" value="Plug_dom_sf"/>
</dbReference>
<keyword evidence="10" id="KW-0732">Signal</keyword>
<reference evidence="13 14" key="1">
    <citation type="submission" date="2019-11" db="EMBL/GenBank/DDBJ databases">
        <title>Winogradskyella ouciana sp. nov., isolated from the hadal seawater of the Mariana Trench.</title>
        <authorList>
            <person name="Liu R."/>
        </authorList>
    </citation>
    <scope>NUCLEOTIDE SEQUENCE [LARGE SCALE GENOMIC DNA]</scope>
    <source>
        <strain evidence="13 14">ZXX205</strain>
    </source>
</reference>
<evidence type="ECO:0000259" key="11">
    <source>
        <dbReference type="Pfam" id="PF00593"/>
    </source>
</evidence>
<evidence type="ECO:0000313" key="13">
    <source>
        <dbReference type="EMBL" id="MTE28034.1"/>
    </source>
</evidence>
<dbReference type="InterPro" id="IPR023996">
    <property type="entry name" value="TonB-dep_OMP_SusC/RagA"/>
</dbReference>
<name>A0A7K1GHI0_9FLAO</name>
<feature type="domain" description="TonB-dependent receptor-like beta-barrel" evidence="11">
    <location>
        <begin position="448"/>
        <end position="942"/>
    </location>
</feature>
<dbReference type="EMBL" id="WJYA01000009">
    <property type="protein sequence ID" value="MTE28034.1"/>
    <property type="molecule type" value="Genomic_DNA"/>
</dbReference>
<dbReference type="InterPro" id="IPR008969">
    <property type="entry name" value="CarboxyPept-like_regulatory"/>
</dbReference>
<feature type="chain" id="PRO_5029544556" evidence="10">
    <location>
        <begin position="23"/>
        <end position="1086"/>
    </location>
</feature>
<dbReference type="SUPFAM" id="SSF49464">
    <property type="entry name" value="Carboxypeptidase regulatory domain-like"/>
    <property type="match status" value="1"/>
</dbReference>
<dbReference type="Pfam" id="PF00593">
    <property type="entry name" value="TonB_dep_Rec_b-barrel"/>
    <property type="match status" value="1"/>
</dbReference>
<comment type="similarity">
    <text evidence="8 9">Belongs to the TonB-dependent receptor family.</text>
</comment>
<dbReference type="Pfam" id="PF07715">
    <property type="entry name" value="Plug"/>
    <property type="match status" value="1"/>
</dbReference>
<evidence type="ECO:0000256" key="9">
    <source>
        <dbReference type="RuleBase" id="RU003357"/>
    </source>
</evidence>
<dbReference type="Gene3D" id="2.170.130.10">
    <property type="entry name" value="TonB-dependent receptor, plug domain"/>
    <property type="match status" value="1"/>
</dbReference>
<dbReference type="InterPro" id="IPR036942">
    <property type="entry name" value="Beta-barrel_TonB_sf"/>
</dbReference>
<sequence>MKLKLTWLLTLFMAFVMQFSFAQEKTVTGTVTTADDGLPLPGASVIVKGTSRGAQTDFDGKYSIGVNTGDVLEISYVGMKTAEVTIGASNTYDVALELDNALEEVVVIGYGTTTKKAYAGTAKVVNNEDIETKNFSNVSQSLAGEAAGVTVINTSGQPGTTSTVRIRGFGSINGNRAPLYVIDGVPYTGSLNAINPADIKSTTILKDATATAIYGSRGANGVVLITTKGGSSTESYVELDVRTGVNAQLIPRYDVITSPEESIAFVWEGLLGRGQVTGVADPVAFANNTLFTPGMIDPAYNMWNVADGGELIDPVTRAVRDGVTRRYTPLRYEDAAFDAAYRTEANLRMAGGNADSRYFVSFGFLDDDGYAKNTGFKRYTTRINVNSNVKEWLTLGANIGYAYSQTQNNGQTAGSENVFEFADKMQPFFPVFLRDQNYQLVPDPIFGGFQYDYGSASVGPSSPNPTIPTRSRTNANLLNPIGTATLDFVGTDRHEMNGSFTGKIKFTDDLTFETTFGAQYSNSIFKSVGNPFYGTARNDGGNITQTNTERLTLNFLQLLRYRRDFGNHSLEALVAHEGNKFETNFHSTFKTTVVNPDIDELNQYIVQPGPSTGGRSARTLESYFGQVNYDFDDTYYLTLSARRDGSSKFAFNKWETFYSVGGAWIISNEDFMSDSFINFLKLKASYGKTGDEAGVGFYTGIDTFSITNNGSGGFAFPANTFENPDLTWETAIQYQAGLEFSLGTWLDGSIDYFIKDTENLFFTRTNTISTGVATLTINEGVLRNNGLEFDFTGHVINTDDFKLDLSVNGALIDNEIKEMYISPQTGEQEVLDTRNAPYGYSVGSSIFDFYIREWAGVDPSDGAPMWYQYYDDQNNNGVLDSGEELNIGLTQYLATTTTDPNIQRTITKTYSNATEKYVGKSGIPDVSGAFRLSAKYKNWNLSTQFTYQIGGYALDNQYGELMSDRFGAGGNNYHSDIRARWQQPGDITNVPRLSDNAVVNGTSTSTRFLTKTDFLALNNILVGYTLPSKFLDKTGLDLVNIYVSGDNLWLTSAREGFNPRTSESGNTGRRLYAPLSTFTLGVKLKF</sequence>
<dbReference type="InterPro" id="IPR012910">
    <property type="entry name" value="Plug_dom"/>
</dbReference>
<keyword evidence="4 8" id="KW-0812">Transmembrane</keyword>
<dbReference type="RefSeq" id="WP_155090048.1">
    <property type="nucleotide sequence ID" value="NZ_WJYA01000009.1"/>
</dbReference>
<dbReference type="NCBIfam" id="TIGR04056">
    <property type="entry name" value="OMP_RagA_SusC"/>
    <property type="match status" value="1"/>
</dbReference>
<evidence type="ECO:0000256" key="10">
    <source>
        <dbReference type="SAM" id="SignalP"/>
    </source>
</evidence>
<keyword evidence="14" id="KW-1185">Reference proteome</keyword>
<dbReference type="InterPro" id="IPR039426">
    <property type="entry name" value="TonB-dep_rcpt-like"/>
</dbReference>
<dbReference type="NCBIfam" id="TIGR04057">
    <property type="entry name" value="SusC_RagA_signa"/>
    <property type="match status" value="1"/>
</dbReference>
<dbReference type="Gene3D" id="2.60.40.1120">
    <property type="entry name" value="Carboxypeptidase-like, regulatory domain"/>
    <property type="match status" value="1"/>
</dbReference>
<keyword evidence="3 8" id="KW-1134">Transmembrane beta strand</keyword>
<feature type="domain" description="TonB-dependent receptor plug" evidence="12">
    <location>
        <begin position="116"/>
        <end position="222"/>
    </location>
</feature>
<keyword evidence="6 8" id="KW-0472">Membrane</keyword>
<keyword evidence="7 8" id="KW-0998">Cell outer membrane</keyword>
<accession>A0A7K1GHI0</accession>
<evidence type="ECO:0000313" key="14">
    <source>
        <dbReference type="Proteomes" id="UP000447545"/>
    </source>
</evidence>
<comment type="subcellular location">
    <subcellularLocation>
        <location evidence="1 8">Cell outer membrane</location>
        <topology evidence="1 8">Multi-pass membrane protein</topology>
    </subcellularLocation>
</comment>
<evidence type="ECO:0000256" key="1">
    <source>
        <dbReference type="ARBA" id="ARBA00004571"/>
    </source>
</evidence>
<dbReference type="InterPro" id="IPR000531">
    <property type="entry name" value="Beta-barrel_TonB"/>
</dbReference>
<dbReference type="InterPro" id="IPR023997">
    <property type="entry name" value="TonB-dep_OMP_SusC/RagA_CS"/>
</dbReference>
<organism evidence="13 14">
    <name type="scientific">Winogradskyella ouciana</name>
    <dbReference type="NCBI Taxonomy" id="2608631"/>
    <lineage>
        <taxon>Bacteria</taxon>
        <taxon>Pseudomonadati</taxon>
        <taxon>Bacteroidota</taxon>
        <taxon>Flavobacteriia</taxon>
        <taxon>Flavobacteriales</taxon>
        <taxon>Flavobacteriaceae</taxon>
        <taxon>Winogradskyella</taxon>
    </lineage>
</organism>
<dbReference type="SUPFAM" id="SSF56935">
    <property type="entry name" value="Porins"/>
    <property type="match status" value="1"/>
</dbReference>
<evidence type="ECO:0000259" key="12">
    <source>
        <dbReference type="Pfam" id="PF07715"/>
    </source>
</evidence>
<dbReference type="PROSITE" id="PS52016">
    <property type="entry name" value="TONB_DEPENDENT_REC_3"/>
    <property type="match status" value="1"/>
</dbReference>
<dbReference type="Pfam" id="PF13715">
    <property type="entry name" value="CarbopepD_reg_2"/>
    <property type="match status" value="1"/>
</dbReference>